<dbReference type="Proteomes" id="UP000424872">
    <property type="component" value="Plasmid pMSR2D"/>
</dbReference>
<dbReference type="EMBL" id="JAUOOM010000008">
    <property type="protein sequence ID" value="MDO6406994.1"/>
    <property type="molecule type" value="Genomic_DNA"/>
</dbReference>
<name>A0AAP9KSD4_9GAMM</name>
<dbReference type="AlphaFoldDB" id="A0AAP9KSD4"/>
<proteinExistence type="predicted"/>
<evidence type="ECO:0000313" key="5">
    <source>
        <dbReference type="Proteomes" id="UP001171299"/>
    </source>
</evidence>
<evidence type="ECO:0000313" key="3">
    <source>
        <dbReference type="EMBL" id="QGR09958.1"/>
    </source>
</evidence>
<geneLocation type="plasmid" evidence="4">
    <name>pmsr2d</name>
</geneLocation>
<geneLocation type="plasmid" evidence="3">
    <name>pMSR2D</name>
</geneLocation>
<evidence type="ECO:0000313" key="4">
    <source>
        <dbReference type="Proteomes" id="UP000424872"/>
    </source>
</evidence>
<reference evidence="4" key="1">
    <citation type="submission" date="2017-11" db="EMBL/GenBank/DDBJ databases">
        <title>Genome sequence of Pantoea sp. MSR2.</title>
        <authorList>
            <person name="Nascimento F.X."/>
        </authorList>
    </citation>
    <scope>NUCLEOTIDE SEQUENCE [LARGE SCALE GENOMIC DNA]</scope>
    <source>
        <strain evidence="4">MSR2</strain>
        <plasmid evidence="4">pmsr2d</plasmid>
    </source>
</reference>
<keyword evidence="5" id="KW-1185">Reference proteome</keyword>
<evidence type="ECO:0000256" key="1">
    <source>
        <dbReference type="SAM" id="MobiDB-lite"/>
    </source>
</evidence>
<gene>
    <name evidence="3" type="ORF">CTZ24_26205</name>
    <name evidence="2" type="ORF">Q3404_10420</name>
</gene>
<sequence>MNSMTWGLCAPATVPSIRRTRTLQLNEIAARFNQLAVPGLGGVWFARQIVMALQGVWIARQLNNGTSNIEAANAIEALSCWKGYVEGKQRDARLRGFNKIRKLHAKDLTFNAARKRTFYVTIPMRMGTVEALPALGFVTPQRSFNAFDCTATGEQLLRLDKGQQALFTRWIAAPDSIATRAVQPSYEALSSDACQLIRSQLQHAGSETDSQRRSAALAWMDRLRQSRPARIRWEKRPAEITVEHWHDLQAGAYFFATRAAALELLERLEVEMAQHHSGVCHDLRSPLSPPLLDAIQHLRQRAQAFLLLQHPDAAARQFCHECDQPPAAVLRALVERDGHILKLNAEQIEPGNAFRGNSAADTNQDEDAVEPPSAQDFWPEHLSRRMHNLFLLNLDLHGELSAWLDKGKVA</sequence>
<protein>
    <submittedName>
        <fullName evidence="3">Uncharacterized protein</fullName>
    </submittedName>
</protein>
<accession>A0AAP9KSD4</accession>
<reference evidence="2" key="3">
    <citation type="submission" date="2023-07" db="EMBL/GenBank/DDBJ databases">
        <title>The extreme plant-growth-promoting properties of Pantoea phytobeneficialis PF55 revealed by functional and genomic analysis.</title>
        <authorList>
            <person name="Nascimento F.X."/>
            <person name="Marcio R.J."/>
        </authorList>
    </citation>
    <scope>NUCLEOTIDE SEQUENCE</scope>
    <source>
        <strain evidence="2">PF55</strain>
    </source>
</reference>
<dbReference type="KEGG" id="ppho:CTZ24_26205"/>
<dbReference type="Proteomes" id="UP001171299">
    <property type="component" value="Unassembled WGS sequence"/>
</dbReference>
<dbReference type="EMBL" id="CP024640">
    <property type="protein sequence ID" value="QGR09958.1"/>
    <property type="molecule type" value="Genomic_DNA"/>
</dbReference>
<feature type="region of interest" description="Disordered" evidence="1">
    <location>
        <begin position="352"/>
        <end position="375"/>
    </location>
</feature>
<dbReference type="RefSeq" id="WP_208727121.1">
    <property type="nucleotide sequence ID" value="NZ_CP024640.1"/>
</dbReference>
<organism evidence="3 4">
    <name type="scientific">Pantoea phytobeneficialis</name>
    <dbReference type="NCBI Taxonomy" id="2052056"/>
    <lineage>
        <taxon>Bacteria</taxon>
        <taxon>Pseudomonadati</taxon>
        <taxon>Pseudomonadota</taxon>
        <taxon>Gammaproteobacteria</taxon>
        <taxon>Enterobacterales</taxon>
        <taxon>Erwiniaceae</taxon>
        <taxon>Pantoea</taxon>
    </lineage>
</organism>
<evidence type="ECO:0000313" key="2">
    <source>
        <dbReference type="EMBL" id="MDO6406994.1"/>
    </source>
</evidence>
<reference evidence="3" key="2">
    <citation type="journal article" date="2020" name="Environ. Microbiol.">
        <title>The extreme plant-growth-promoting properties of Pantoea phytobeneficialis MSR2 revealed by functional and genomic analysis.</title>
        <authorList>
            <person name="Nascimento F.X."/>
            <person name="Hernandez A.G."/>
            <person name="Glick B.R."/>
            <person name="Rossi M.J."/>
        </authorList>
    </citation>
    <scope>NUCLEOTIDE SEQUENCE</scope>
    <source>
        <strain evidence="3">MSR2</strain>
    </source>
</reference>
<keyword evidence="3" id="KW-0614">Plasmid</keyword>